<evidence type="ECO:0000256" key="1">
    <source>
        <dbReference type="SAM" id="Phobius"/>
    </source>
</evidence>
<evidence type="ECO:0000313" key="2">
    <source>
        <dbReference type="EMBL" id="SHE92512.1"/>
    </source>
</evidence>
<dbReference type="EMBL" id="FQUY01000008">
    <property type="protein sequence ID" value="SHE92512.1"/>
    <property type="molecule type" value="Genomic_DNA"/>
</dbReference>
<name>A0A1M4XH66_9FIRM</name>
<dbReference type="OrthoDB" id="1787437at2"/>
<evidence type="ECO:0000313" key="3">
    <source>
        <dbReference type="Proteomes" id="UP000184148"/>
    </source>
</evidence>
<protein>
    <submittedName>
        <fullName evidence="2">Uncharacterized protein</fullName>
    </submittedName>
</protein>
<keyword evidence="3" id="KW-1185">Reference proteome</keyword>
<dbReference type="Proteomes" id="UP000184148">
    <property type="component" value="Unassembled WGS sequence"/>
</dbReference>
<gene>
    <name evidence="2" type="ORF">SAMN02745133_01443</name>
</gene>
<proteinExistence type="predicted"/>
<sequence>MAERGKATGKVIPFIPREKPKLKKLNYTDPAQKQLRREREKQKKDILVRSKVIKNVGIFVGLCVVAYLIKSFL</sequence>
<dbReference type="RefSeq" id="WP_073237929.1">
    <property type="nucleotide sequence ID" value="NZ_FQUY01000008.1"/>
</dbReference>
<organism evidence="2 3">
    <name type="scientific">Desulforamulus putei DSM 12395</name>
    <dbReference type="NCBI Taxonomy" id="1121429"/>
    <lineage>
        <taxon>Bacteria</taxon>
        <taxon>Bacillati</taxon>
        <taxon>Bacillota</taxon>
        <taxon>Clostridia</taxon>
        <taxon>Eubacteriales</taxon>
        <taxon>Peptococcaceae</taxon>
        <taxon>Desulforamulus</taxon>
    </lineage>
</organism>
<keyword evidence="1" id="KW-0472">Membrane</keyword>
<keyword evidence="1" id="KW-0812">Transmembrane</keyword>
<accession>A0A1M4XH66</accession>
<dbReference type="AlphaFoldDB" id="A0A1M4XH66"/>
<reference evidence="3" key="1">
    <citation type="submission" date="2016-11" db="EMBL/GenBank/DDBJ databases">
        <authorList>
            <person name="Varghese N."/>
            <person name="Submissions S."/>
        </authorList>
    </citation>
    <scope>NUCLEOTIDE SEQUENCE [LARGE SCALE GENOMIC DNA]</scope>
    <source>
        <strain evidence="3">DSM 12395</strain>
    </source>
</reference>
<feature type="transmembrane region" description="Helical" evidence="1">
    <location>
        <begin position="52"/>
        <end position="69"/>
    </location>
</feature>
<keyword evidence="1" id="KW-1133">Transmembrane helix</keyword>